<protein>
    <recommendedName>
        <fullName evidence="5">LYR motif-containing protein 2</fullName>
    </recommendedName>
</protein>
<dbReference type="CDD" id="cd20262">
    <property type="entry name" value="Complex1_LYR_LYRM2"/>
    <property type="match status" value="1"/>
</dbReference>
<dbReference type="OrthoDB" id="74240at2759"/>
<dbReference type="InterPro" id="IPR008011">
    <property type="entry name" value="Complex1_LYR_dom"/>
</dbReference>
<comment type="similarity">
    <text evidence="2">Belongs to the complex I LYR family.</text>
</comment>
<dbReference type="HOGENOM" id="CLU_151409_0_0_1"/>
<evidence type="ECO:0000256" key="3">
    <source>
        <dbReference type="ARBA" id="ARBA00022946"/>
    </source>
</evidence>
<comment type="function">
    <text evidence="6">Involved in efficient integration of the N-module into mitochondrial respiratory chain complex I.</text>
</comment>
<dbReference type="Proteomes" id="UP000007796">
    <property type="component" value="Unassembled WGS sequence"/>
</dbReference>
<dbReference type="InParanoid" id="F0XAB2"/>
<sequence length="102" mass="11951">MHQLASLRAAFRRYATGASRSRLDGTLSLEHFLQRSRVLALYRRIVRGTHHIGDPTLRAETHRYARGEFERNRDVTDLAHIRYLVSTGKTEWEAMERYIGRP</sequence>
<evidence type="ECO:0000313" key="8">
    <source>
        <dbReference type="EMBL" id="EFX05217.1"/>
    </source>
</evidence>
<dbReference type="PANTHER" id="PTHR13675:SF0">
    <property type="entry name" value="LYR MOTIF-CONTAINING PROTEIN 2"/>
    <property type="match status" value="1"/>
</dbReference>
<comment type="subcellular location">
    <subcellularLocation>
        <location evidence="1">Mitochondrion</location>
    </subcellularLocation>
</comment>
<evidence type="ECO:0000256" key="2">
    <source>
        <dbReference type="ARBA" id="ARBA00009508"/>
    </source>
</evidence>
<evidence type="ECO:0000259" key="7">
    <source>
        <dbReference type="Pfam" id="PF05347"/>
    </source>
</evidence>
<reference evidence="8 9" key="1">
    <citation type="journal article" date="2011" name="Proc. Natl. Acad. Sci. U.S.A.">
        <title>Genome and transcriptome analyses of the mountain pine beetle-fungal symbiont Grosmannia clavigera, a lodgepole pine pathogen.</title>
        <authorList>
            <person name="DiGuistini S."/>
            <person name="Wang Y."/>
            <person name="Liao N.Y."/>
            <person name="Taylor G."/>
            <person name="Tanguay P."/>
            <person name="Feau N."/>
            <person name="Henrissat B."/>
            <person name="Chan S.K."/>
            <person name="Hesse-Orce U."/>
            <person name="Alamouti S.M."/>
            <person name="Tsui C.K.M."/>
            <person name="Docking R.T."/>
            <person name="Levasseur A."/>
            <person name="Haridas S."/>
            <person name="Robertson G."/>
            <person name="Birol I."/>
            <person name="Holt R.A."/>
            <person name="Marra M.A."/>
            <person name="Hamelin R.C."/>
            <person name="Hirst M."/>
            <person name="Jones S.J.M."/>
            <person name="Bohlmann J."/>
            <person name="Breuil C."/>
        </authorList>
    </citation>
    <scope>NUCLEOTIDE SEQUENCE [LARGE SCALE GENOMIC DNA]</scope>
    <source>
        <strain evidence="9">kw1407 / UAMH 11150</strain>
    </source>
</reference>
<dbReference type="Pfam" id="PF05347">
    <property type="entry name" value="Complex1_LYR"/>
    <property type="match status" value="1"/>
</dbReference>
<accession>F0XAB2</accession>
<dbReference type="PANTHER" id="PTHR13675">
    <property type="entry name" value="LYR MOTIF-CONTAINING PROTEIN 2"/>
    <property type="match status" value="1"/>
</dbReference>
<keyword evidence="4" id="KW-0496">Mitochondrion</keyword>
<dbReference type="InterPro" id="IPR045293">
    <property type="entry name" value="Complex1_LYR_LYRM2"/>
</dbReference>
<dbReference type="AlphaFoldDB" id="F0XAB2"/>
<evidence type="ECO:0000256" key="6">
    <source>
        <dbReference type="ARBA" id="ARBA00044735"/>
    </source>
</evidence>
<feature type="domain" description="Complex 1 LYR protein" evidence="7">
    <location>
        <begin position="37"/>
        <end position="93"/>
    </location>
</feature>
<evidence type="ECO:0000256" key="4">
    <source>
        <dbReference type="ARBA" id="ARBA00023128"/>
    </source>
</evidence>
<keyword evidence="9" id="KW-1185">Reference proteome</keyword>
<dbReference type="GeneID" id="25976369"/>
<dbReference type="RefSeq" id="XP_014174699.1">
    <property type="nucleotide sequence ID" value="XM_014319224.1"/>
</dbReference>
<dbReference type="EMBL" id="GL629735">
    <property type="protein sequence ID" value="EFX05217.1"/>
    <property type="molecule type" value="Genomic_DNA"/>
</dbReference>
<evidence type="ECO:0000313" key="9">
    <source>
        <dbReference type="Proteomes" id="UP000007796"/>
    </source>
</evidence>
<proteinExistence type="inferred from homology"/>
<dbReference type="STRING" id="655863.F0XAB2"/>
<organism evidence="9">
    <name type="scientific">Grosmannia clavigera (strain kw1407 / UAMH 11150)</name>
    <name type="common">Blue stain fungus</name>
    <name type="synonym">Graphiocladiella clavigera</name>
    <dbReference type="NCBI Taxonomy" id="655863"/>
    <lineage>
        <taxon>Eukaryota</taxon>
        <taxon>Fungi</taxon>
        <taxon>Dikarya</taxon>
        <taxon>Ascomycota</taxon>
        <taxon>Pezizomycotina</taxon>
        <taxon>Sordariomycetes</taxon>
        <taxon>Sordariomycetidae</taxon>
        <taxon>Ophiostomatales</taxon>
        <taxon>Ophiostomataceae</taxon>
        <taxon>Leptographium</taxon>
    </lineage>
</organism>
<keyword evidence="3" id="KW-0809">Transit peptide</keyword>
<evidence type="ECO:0000256" key="5">
    <source>
        <dbReference type="ARBA" id="ARBA00026235"/>
    </source>
</evidence>
<dbReference type="eggNOG" id="ENOG502SAMX">
    <property type="taxonomic scope" value="Eukaryota"/>
</dbReference>
<gene>
    <name evidence="8" type="ORF">CMQ_3286</name>
</gene>
<evidence type="ECO:0000256" key="1">
    <source>
        <dbReference type="ARBA" id="ARBA00004173"/>
    </source>
</evidence>
<dbReference type="GO" id="GO:0005739">
    <property type="term" value="C:mitochondrion"/>
    <property type="evidence" value="ECO:0007669"/>
    <property type="project" value="UniProtKB-SubCell"/>
</dbReference>
<name>F0XAB2_GROCL</name>